<evidence type="ECO:0000313" key="3">
    <source>
        <dbReference type="EMBL" id="TWJ26388.1"/>
    </source>
</evidence>
<dbReference type="RefSeq" id="WP_170241856.1">
    <property type="nucleotide sequence ID" value="NZ_VLLN01000005.1"/>
</dbReference>
<evidence type="ECO:0000256" key="2">
    <source>
        <dbReference type="SAM" id="MobiDB-lite"/>
    </source>
</evidence>
<dbReference type="InterPro" id="IPR004155">
    <property type="entry name" value="PBS_lyase_HEAT"/>
</dbReference>
<feature type="compositionally biased region" description="Basic and acidic residues" evidence="2">
    <location>
        <begin position="1"/>
        <end position="10"/>
    </location>
</feature>
<dbReference type="PANTHER" id="PTHR12697:SF5">
    <property type="entry name" value="DEOXYHYPUSINE HYDROXYLASE"/>
    <property type="match status" value="1"/>
</dbReference>
<dbReference type="SMART" id="SM00567">
    <property type="entry name" value="EZ_HEAT"/>
    <property type="match status" value="12"/>
</dbReference>
<dbReference type="PROSITE" id="PS50077">
    <property type="entry name" value="HEAT_REPEAT"/>
    <property type="match status" value="1"/>
</dbReference>
<proteinExistence type="predicted"/>
<dbReference type="InterPro" id="IPR016024">
    <property type="entry name" value="ARM-type_fold"/>
</dbReference>
<organism evidence="3 4">
    <name type="scientific">Geobacter argillaceus</name>
    <dbReference type="NCBI Taxonomy" id="345631"/>
    <lineage>
        <taxon>Bacteria</taxon>
        <taxon>Pseudomonadati</taxon>
        <taxon>Thermodesulfobacteriota</taxon>
        <taxon>Desulfuromonadia</taxon>
        <taxon>Geobacterales</taxon>
        <taxon>Geobacteraceae</taxon>
        <taxon>Geobacter</taxon>
    </lineage>
</organism>
<comment type="function">
    <text evidence="1">Catalyzes the hydroxylation of the N(6)-(4-aminobutyl)-L-lysine intermediate produced by deoxyhypusine synthase/DHPS on a critical lysine of the eukaryotic translation initiation factor 5A/eIF-5A. This is the second step of the post-translational modification of that lysine into an unusual amino acid residue named hypusine. Hypusination is unique to mature eIF-5A factor and is essential for its function.</text>
</comment>
<dbReference type="InterPro" id="IPR011989">
    <property type="entry name" value="ARM-like"/>
</dbReference>
<keyword evidence="4" id="KW-1185">Reference proteome</keyword>
<dbReference type="GO" id="GO:0016491">
    <property type="term" value="F:oxidoreductase activity"/>
    <property type="evidence" value="ECO:0007669"/>
    <property type="project" value="TreeGrafter"/>
</dbReference>
<reference evidence="3 4" key="1">
    <citation type="submission" date="2019-07" db="EMBL/GenBank/DDBJ databases">
        <title>Genomic Encyclopedia of Archaeal and Bacterial Type Strains, Phase II (KMG-II): from individual species to whole genera.</title>
        <authorList>
            <person name="Goeker M."/>
        </authorList>
    </citation>
    <scope>NUCLEOTIDE SEQUENCE [LARGE SCALE GENOMIC DNA]</scope>
    <source>
        <strain evidence="3 4">ATCC BAA-1139</strain>
    </source>
</reference>
<protein>
    <submittedName>
        <fullName evidence="3">HEAT repeat protein</fullName>
    </submittedName>
</protein>
<dbReference type="InterPro" id="IPR021133">
    <property type="entry name" value="HEAT_type_2"/>
</dbReference>
<dbReference type="EMBL" id="VLLN01000005">
    <property type="protein sequence ID" value="TWJ26388.1"/>
    <property type="molecule type" value="Genomic_DNA"/>
</dbReference>
<dbReference type="Pfam" id="PF03130">
    <property type="entry name" value="HEAT_PBS"/>
    <property type="match status" value="2"/>
</dbReference>
<name>A0A562W8G8_9BACT</name>
<dbReference type="AlphaFoldDB" id="A0A562W8G8"/>
<dbReference type="Pfam" id="PF13646">
    <property type="entry name" value="HEAT_2"/>
    <property type="match status" value="3"/>
</dbReference>
<evidence type="ECO:0000256" key="1">
    <source>
        <dbReference type="ARBA" id="ARBA00045876"/>
    </source>
</evidence>
<sequence length="670" mass="71104">MVHGPKDTARTADPQGGADEEQRRQAVLALVQLPWAEKRAALLRALGDESWRVRKEAVEALLAVQMDVETVETLIELLDTQGNAGLRNAAVELLQGLGARSLTTLCRHLSDSRPGVRKFIVDILGGIGNADVVPYLIELLTDPDSNVRAAVAESLGIIGDPRGVGPLLTVLSSENIQVAFAALDALVRIGQPLPMATFDGLARDPLLKKGVFTSLGALCGAEAAPLLIGGMHETGKSVREAAITGLMNLRSRLSPERRPAVVDEPLRSLADTPCVEQVMLSLTAADPVVQRAVVTVLGLIGDGRAVAPLIAAYRYEHLRQSCIEALAAIGSIEAEALIGGFAGGDIETQCLIAFVCGELALGEAESMFRDGMQSPSPELRFVAAQAAGKAGLLSLAGEIVALLDDEESQVRRGALETLTRFARDAQEEMAAIVATLVAATSPTKRYYGVQLLSSCNQPERLLLLAKDPDPKVRRMAIVALAEMGAAQSVGSLVIALADEDDDVRTAVATALGRLGGEEVREPLLLMLQDHSPWVCRAAVKSLVSHGFKESFQALAALVHDSPGMVRLAALEGLGQLDWDRAVPYMIEALADPDSEMLKIVVQVLTRQGAGWIAEHGRTLFAHPDAIVRMRVAAAVANCLGIGAKRLLMDALAEEVDPAAREHLQTLVSSL</sequence>
<dbReference type="Proteomes" id="UP000319449">
    <property type="component" value="Unassembled WGS sequence"/>
</dbReference>
<dbReference type="Gene3D" id="1.25.10.10">
    <property type="entry name" value="Leucine-rich Repeat Variant"/>
    <property type="match status" value="6"/>
</dbReference>
<feature type="region of interest" description="Disordered" evidence="2">
    <location>
        <begin position="1"/>
        <end position="21"/>
    </location>
</feature>
<evidence type="ECO:0000313" key="4">
    <source>
        <dbReference type="Proteomes" id="UP000319449"/>
    </source>
</evidence>
<gene>
    <name evidence="3" type="ORF">JN12_01094</name>
</gene>
<comment type="caution">
    <text evidence="3">The sequence shown here is derived from an EMBL/GenBank/DDBJ whole genome shotgun (WGS) entry which is preliminary data.</text>
</comment>
<dbReference type="PANTHER" id="PTHR12697">
    <property type="entry name" value="PBS LYASE HEAT-LIKE PROTEIN"/>
    <property type="match status" value="1"/>
</dbReference>
<accession>A0A562W8G8</accession>
<dbReference type="SUPFAM" id="SSF48371">
    <property type="entry name" value="ARM repeat"/>
    <property type="match status" value="4"/>
</dbReference>